<keyword evidence="1" id="KW-0812">Transmembrane</keyword>
<feature type="transmembrane region" description="Helical" evidence="1">
    <location>
        <begin position="20"/>
        <end position="42"/>
    </location>
</feature>
<name>A0A1H6KLE1_9FLAO</name>
<dbReference type="STRING" id="420404.SAMN05421793_1257"/>
<sequence length="120" mass="14095">MLFFYIYKTNNSEESYKPAMGIVVYSIFIFGYFVKFSLSLFFPELILNGNGIKFIGKKSIDWKEIKKIKIAYNGVSKISVVIIKRNSKKITESLSLSNLTEIKFFIRSFNRRYGTRKIYL</sequence>
<accession>A0A1H6KLE1</accession>
<evidence type="ECO:0000313" key="3">
    <source>
        <dbReference type="Proteomes" id="UP000198555"/>
    </source>
</evidence>
<reference evidence="3" key="1">
    <citation type="submission" date="2016-10" db="EMBL/GenBank/DDBJ databases">
        <authorList>
            <person name="Varghese N."/>
            <person name="Submissions S."/>
        </authorList>
    </citation>
    <scope>NUCLEOTIDE SEQUENCE [LARGE SCALE GENOMIC DNA]</scope>
    <source>
        <strain evidence="3">DSM 19326</strain>
    </source>
</reference>
<dbReference type="EMBL" id="FNWX01000025">
    <property type="protein sequence ID" value="SEH74216.1"/>
    <property type="molecule type" value="Genomic_DNA"/>
</dbReference>
<dbReference type="AlphaFoldDB" id="A0A1H6KLE1"/>
<evidence type="ECO:0000313" key="2">
    <source>
        <dbReference type="EMBL" id="SEH74216.1"/>
    </source>
</evidence>
<keyword evidence="1" id="KW-1133">Transmembrane helix</keyword>
<proteinExistence type="predicted"/>
<organism evidence="2 3">
    <name type="scientific">Epilithonimonas hominis</name>
    <dbReference type="NCBI Taxonomy" id="420404"/>
    <lineage>
        <taxon>Bacteria</taxon>
        <taxon>Pseudomonadati</taxon>
        <taxon>Bacteroidota</taxon>
        <taxon>Flavobacteriia</taxon>
        <taxon>Flavobacteriales</taxon>
        <taxon>Weeksellaceae</taxon>
        <taxon>Chryseobacterium group</taxon>
        <taxon>Epilithonimonas</taxon>
    </lineage>
</organism>
<keyword evidence="1" id="KW-0472">Membrane</keyword>
<evidence type="ECO:0000256" key="1">
    <source>
        <dbReference type="SAM" id="Phobius"/>
    </source>
</evidence>
<keyword evidence="3" id="KW-1185">Reference proteome</keyword>
<protein>
    <recommendedName>
        <fullName evidence="4">PH domain-containing protein</fullName>
    </recommendedName>
</protein>
<gene>
    <name evidence="2" type="ORF">SAMN05421793_1257</name>
</gene>
<evidence type="ECO:0008006" key="4">
    <source>
        <dbReference type="Google" id="ProtNLM"/>
    </source>
</evidence>
<dbReference type="Proteomes" id="UP000198555">
    <property type="component" value="Unassembled WGS sequence"/>
</dbReference>